<feature type="transmembrane region" description="Helical" evidence="1">
    <location>
        <begin position="6"/>
        <end position="24"/>
    </location>
</feature>
<dbReference type="RefSeq" id="WP_005670797.1">
    <property type="nucleotide sequence ID" value="NZ_JRYB01000001.1"/>
</dbReference>
<protein>
    <submittedName>
        <fullName evidence="2">Putative membrane protein</fullName>
    </submittedName>
</protein>
<comment type="caution">
    <text evidence="2">The sequence shown here is derived from an EMBL/GenBank/DDBJ whole genome shotgun (WGS) entry which is preliminary data.</text>
</comment>
<keyword evidence="1" id="KW-0812">Transmembrane</keyword>
<gene>
    <name evidence="2" type="ORF">LO55_3945</name>
</gene>
<dbReference type="Proteomes" id="UP000180246">
    <property type="component" value="Unassembled WGS sequence"/>
</dbReference>
<evidence type="ECO:0000313" key="2">
    <source>
        <dbReference type="EMBL" id="OIJ40673.1"/>
    </source>
</evidence>
<sequence>MTNLLAGAIAMASLIIALFFLRFWRASGDRFFLYFALSFAIEGLHRVYAVLRDGGGEDSPLHYLIRLLAYGLILWAILEKNLPRKKRGP</sequence>
<proteinExistence type="predicted"/>
<organism evidence="2 3">
    <name type="scientific">Massilia timonae</name>
    <dbReference type="NCBI Taxonomy" id="47229"/>
    <lineage>
        <taxon>Bacteria</taxon>
        <taxon>Pseudomonadati</taxon>
        <taxon>Pseudomonadota</taxon>
        <taxon>Betaproteobacteria</taxon>
        <taxon>Burkholderiales</taxon>
        <taxon>Oxalobacteraceae</taxon>
        <taxon>Telluria group</taxon>
        <taxon>Massilia</taxon>
    </lineage>
</organism>
<feature type="transmembrane region" description="Helical" evidence="1">
    <location>
        <begin position="31"/>
        <end position="49"/>
    </location>
</feature>
<accession>A0A1S2N720</accession>
<evidence type="ECO:0000256" key="1">
    <source>
        <dbReference type="SAM" id="Phobius"/>
    </source>
</evidence>
<dbReference type="AlphaFoldDB" id="A0A1S2N720"/>
<keyword evidence="1" id="KW-1133">Transmembrane helix</keyword>
<reference evidence="2 3" key="1">
    <citation type="submission" date="2014-10" db="EMBL/GenBank/DDBJ databases">
        <authorList>
            <person name="Seo M.-J."/>
            <person name="Seok Y.J."/>
            <person name="Cha I.-T."/>
        </authorList>
    </citation>
    <scope>NUCLEOTIDE SEQUENCE [LARGE SCALE GENOMIC DNA]</scope>
    <source>
        <strain evidence="2 3">NEU</strain>
    </source>
</reference>
<dbReference type="EMBL" id="JRYB01000001">
    <property type="protein sequence ID" value="OIJ40673.1"/>
    <property type="molecule type" value="Genomic_DNA"/>
</dbReference>
<keyword evidence="1" id="KW-0472">Membrane</keyword>
<evidence type="ECO:0000313" key="3">
    <source>
        <dbReference type="Proteomes" id="UP000180246"/>
    </source>
</evidence>
<dbReference type="InterPro" id="IPR046027">
    <property type="entry name" value="DUF5985"/>
</dbReference>
<feature type="transmembrane region" description="Helical" evidence="1">
    <location>
        <begin position="61"/>
        <end position="78"/>
    </location>
</feature>
<name>A0A1S2N720_9BURK</name>
<dbReference type="Pfam" id="PF19447">
    <property type="entry name" value="DUF5985"/>
    <property type="match status" value="1"/>
</dbReference>